<dbReference type="PANTHER" id="PTHR21250">
    <property type="entry name" value="PRE-RRNA-PROCESSING PROTEIN TSR2 HOMOLOG"/>
    <property type="match status" value="1"/>
</dbReference>
<keyword evidence="2" id="KW-0698">rRNA processing</keyword>
<evidence type="ECO:0000313" key="5">
    <source>
        <dbReference type="Proteomes" id="UP000078561"/>
    </source>
</evidence>
<dbReference type="EMBL" id="LT551507">
    <property type="protein sequence ID" value="SAL96958.1"/>
    <property type="molecule type" value="Genomic_DNA"/>
</dbReference>
<dbReference type="AlphaFoldDB" id="A0A163LV43"/>
<protein>
    <recommendedName>
        <fullName evidence="6">Pre-rRNA-processing protein TSR2</fullName>
    </recommendedName>
</protein>
<feature type="region of interest" description="Disordered" evidence="3">
    <location>
        <begin position="43"/>
        <end position="98"/>
    </location>
</feature>
<dbReference type="InParanoid" id="A0A163LV43"/>
<evidence type="ECO:0000256" key="3">
    <source>
        <dbReference type="SAM" id="MobiDB-lite"/>
    </source>
</evidence>
<keyword evidence="5" id="KW-1185">Reference proteome</keyword>
<dbReference type="InterPro" id="IPR019398">
    <property type="entry name" value="Pre-rRNA_process_TSR2"/>
</dbReference>
<dbReference type="GO" id="GO:0006364">
    <property type="term" value="P:rRNA processing"/>
    <property type="evidence" value="ECO:0007669"/>
    <property type="project" value="UniProtKB-KW"/>
</dbReference>
<evidence type="ECO:0000313" key="4">
    <source>
        <dbReference type="EMBL" id="SAL96958.1"/>
    </source>
</evidence>
<name>A0A163LV43_ABSGL</name>
<dbReference type="STRING" id="4829.A0A163LV43"/>
<evidence type="ECO:0000256" key="2">
    <source>
        <dbReference type="ARBA" id="ARBA00022552"/>
    </source>
</evidence>
<feature type="compositionally biased region" description="Acidic residues" evidence="3">
    <location>
        <begin position="56"/>
        <end position="73"/>
    </location>
</feature>
<gene>
    <name evidence="4" type="primary">ABSGL_02416.1 scaffold 3452</name>
</gene>
<sequence length="98" mass="10893">MSDEFHTLLEDDSGYLVAKHLVELFNQCINGNFTEVERLREKSLTSQSASHSCAQGEDDDSGTEEEDMEEDAMDTDKPAPSPPAGPDEDGWETVRTKK</sequence>
<comment type="similarity">
    <text evidence="1">Belongs to the TSR2 family.</text>
</comment>
<feature type="compositionally biased region" description="Polar residues" evidence="3">
    <location>
        <begin position="44"/>
        <end position="53"/>
    </location>
</feature>
<proteinExistence type="inferred from homology"/>
<evidence type="ECO:0008006" key="6">
    <source>
        <dbReference type="Google" id="ProtNLM"/>
    </source>
</evidence>
<accession>A0A163LV43</accession>
<dbReference type="OrthoDB" id="263560at2759"/>
<dbReference type="Proteomes" id="UP000078561">
    <property type="component" value="Unassembled WGS sequence"/>
</dbReference>
<organism evidence="4">
    <name type="scientific">Absidia glauca</name>
    <name type="common">Pin mould</name>
    <dbReference type="NCBI Taxonomy" id="4829"/>
    <lineage>
        <taxon>Eukaryota</taxon>
        <taxon>Fungi</taxon>
        <taxon>Fungi incertae sedis</taxon>
        <taxon>Mucoromycota</taxon>
        <taxon>Mucoromycotina</taxon>
        <taxon>Mucoromycetes</taxon>
        <taxon>Mucorales</taxon>
        <taxon>Cunninghamellaceae</taxon>
        <taxon>Absidia</taxon>
    </lineage>
</organism>
<evidence type="ECO:0000256" key="1">
    <source>
        <dbReference type="ARBA" id="ARBA00006524"/>
    </source>
</evidence>
<reference evidence="4" key="1">
    <citation type="submission" date="2016-04" db="EMBL/GenBank/DDBJ databases">
        <authorList>
            <person name="Evans L.H."/>
            <person name="Alamgir A."/>
            <person name="Owens N."/>
            <person name="Weber N.D."/>
            <person name="Virtaneva K."/>
            <person name="Barbian K."/>
            <person name="Babar A."/>
            <person name="Rosenke K."/>
        </authorList>
    </citation>
    <scope>NUCLEOTIDE SEQUENCE [LARGE SCALE GENOMIC DNA]</scope>
    <source>
        <strain evidence="4">CBS 101.48</strain>
    </source>
</reference>